<organism evidence="2 4">
    <name type="scientific">Didymodactylos carnosus</name>
    <dbReference type="NCBI Taxonomy" id="1234261"/>
    <lineage>
        <taxon>Eukaryota</taxon>
        <taxon>Metazoa</taxon>
        <taxon>Spiralia</taxon>
        <taxon>Gnathifera</taxon>
        <taxon>Rotifera</taxon>
        <taxon>Eurotatoria</taxon>
        <taxon>Bdelloidea</taxon>
        <taxon>Philodinida</taxon>
        <taxon>Philodinidae</taxon>
        <taxon>Didymodactylos</taxon>
    </lineage>
</organism>
<dbReference type="GO" id="GO:0004074">
    <property type="term" value="F:biliverdin reductase [NAD(P)H] activity"/>
    <property type="evidence" value="ECO:0007669"/>
    <property type="project" value="TreeGrafter"/>
</dbReference>
<name>A0A814BYA6_9BILA</name>
<dbReference type="EMBL" id="CAJOBC010002064">
    <property type="protein sequence ID" value="CAF3713603.1"/>
    <property type="molecule type" value="Genomic_DNA"/>
</dbReference>
<dbReference type="InterPro" id="IPR016040">
    <property type="entry name" value="NAD(P)-bd_dom"/>
</dbReference>
<evidence type="ECO:0000313" key="3">
    <source>
        <dbReference type="EMBL" id="CAF3713603.1"/>
    </source>
</evidence>
<dbReference type="CDD" id="cd05244">
    <property type="entry name" value="BVR-B_like_SDR_a"/>
    <property type="match status" value="1"/>
</dbReference>
<dbReference type="PANTHER" id="PTHR43355">
    <property type="entry name" value="FLAVIN REDUCTASE (NADPH)"/>
    <property type="match status" value="1"/>
</dbReference>
<gene>
    <name evidence="2" type="ORF">GPM918_LOCUS10470</name>
    <name evidence="3" type="ORF">SRO942_LOCUS10471</name>
</gene>
<reference evidence="2" key="1">
    <citation type="submission" date="2021-02" db="EMBL/GenBank/DDBJ databases">
        <authorList>
            <person name="Nowell W R."/>
        </authorList>
    </citation>
    <scope>NUCLEOTIDE SEQUENCE</scope>
</reference>
<dbReference type="OrthoDB" id="419598at2759"/>
<feature type="domain" description="NAD(P)-binding" evidence="1">
    <location>
        <begin position="7"/>
        <end position="196"/>
    </location>
</feature>
<dbReference type="Proteomes" id="UP000663829">
    <property type="component" value="Unassembled WGS sequence"/>
</dbReference>
<comment type="caution">
    <text evidence="2">The sequence shown here is derived from an EMBL/GenBank/DDBJ whole genome shotgun (WGS) entry which is preliminary data.</text>
</comment>
<dbReference type="Gene3D" id="3.40.50.720">
    <property type="entry name" value="NAD(P)-binding Rossmann-like Domain"/>
    <property type="match status" value="1"/>
</dbReference>
<protein>
    <recommendedName>
        <fullName evidence="1">NAD(P)-binding domain-containing protein</fullName>
    </recommendedName>
</protein>
<dbReference type="InterPro" id="IPR051606">
    <property type="entry name" value="Polyketide_Oxido-like"/>
</dbReference>
<evidence type="ECO:0000259" key="1">
    <source>
        <dbReference type="Pfam" id="PF13460"/>
    </source>
</evidence>
<dbReference type="AlphaFoldDB" id="A0A814BYA6"/>
<dbReference type="SUPFAM" id="SSF51735">
    <property type="entry name" value="NAD(P)-binding Rossmann-fold domains"/>
    <property type="match status" value="1"/>
</dbReference>
<accession>A0A814BYA6</accession>
<dbReference type="GO" id="GO:0042602">
    <property type="term" value="F:riboflavin reductase (NADPH) activity"/>
    <property type="evidence" value="ECO:0007669"/>
    <property type="project" value="TreeGrafter"/>
</dbReference>
<keyword evidence="4" id="KW-1185">Reference proteome</keyword>
<evidence type="ECO:0000313" key="2">
    <source>
        <dbReference type="EMBL" id="CAF0936487.1"/>
    </source>
</evidence>
<dbReference type="PANTHER" id="PTHR43355:SF2">
    <property type="entry name" value="FLAVIN REDUCTASE (NADPH)"/>
    <property type="match status" value="1"/>
</dbReference>
<dbReference type="Pfam" id="PF13460">
    <property type="entry name" value="NAD_binding_10"/>
    <property type="match status" value="1"/>
</dbReference>
<proteinExistence type="predicted"/>
<evidence type="ECO:0000313" key="4">
    <source>
        <dbReference type="Proteomes" id="UP000663829"/>
    </source>
</evidence>
<dbReference type="Proteomes" id="UP000681722">
    <property type="component" value="Unassembled WGS sequence"/>
</dbReference>
<sequence length="209" mass="23405">MKISIFGSTGPTGRELVNQALEKGYKVSTLVRNPLDIVHANLTVIKGNIFDIEAVKNVIENSDAVISVLGFTPQLFGEKSTDIYSKIASLLVKAMTELNLKKLMFCTSAGVENDPNEIWFYKHILKPLLLQKVYDDMQLAEKIITESSLDWILVRPARMTNGSLTTQFRVSERFRSSGGTAISRADTAFFMLNQVTGNQWVHRTPTLTY</sequence>
<dbReference type="EMBL" id="CAJNOQ010002064">
    <property type="protein sequence ID" value="CAF0936487.1"/>
    <property type="molecule type" value="Genomic_DNA"/>
</dbReference>
<dbReference type="InterPro" id="IPR036291">
    <property type="entry name" value="NAD(P)-bd_dom_sf"/>
</dbReference>